<keyword evidence="3" id="KW-1185">Reference proteome</keyword>
<organism evidence="2 3">
    <name type="scientific">Leersia perrieri</name>
    <dbReference type="NCBI Taxonomy" id="77586"/>
    <lineage>
        <taxon>Eukaryota</taxon>
        <taxon>Viridiplantae</taxon>
        <taxon>Streptophyta</taxon>
        <taxon>Embryophyta</taxon>
        <taxon>Tracheophyta</taxon>
        <taxon>Spermatophyta</taxon>
        <taxon>Magnoliopsida</taxon>
        <taxon>Liliopsida</taxon>
        <taxon>Poales</taxon>
        <taxon>Poaceae</taxon>
        <taxon>BOP clade</taxon>
        <taxon>Oryzoideae</taxon>
        <taxon>Oryzeae</taxon>
        <taxon>Oryzinae</taxon>
        <taxon>Leersia</taxon>
    </lineage>
</organism>
<dbReference type="Gramene" id="LPERR02G14820.1">
    <property type="protein sequence ID" value="LPERR02G14820.1"/>
    <property type="gene ID" value="LPERR02G14820"/>
</dbReference>
<dbReference type="EnsemblPlants" id="LPERR02G14820.1">
    <property type="protein sequence ID" value="LPERR02G14820.1"/>
    <property type="gene ID" value="LPERR02G14820"/>
</dbReference>
<evidence type="ECO:0000256" key="1">
    <source>
        <dbReference type="SAM" id="MobiDB-lite"/>
    </source>
</evidence>
<accession>A0A0D9VGH6</accession>
<feature type="compositionally biased region" description="Pro residues" evidence="1">
    <location>
        <begin position="61"/>
        <end position="70"/>
    </location>
</feature>
<reference evidence="2 3" key="1">
    <citation type="submission" date="2012-08" db="EMBL/GenBank/DDBJ databases">
        <title>Oryza genome evolution.</title>
        <authorList>
            <person name="Wing R.A."/>
        </authorList>
    </citation>
    <scope>NUCLEOTIDE SEQUENCE</scope>
</reference>
<reference evidence="3" key="2">
    <citation type="submission" date="2013-12" db="EMBL/GenBank/DDBJ databases">
        <authorList>
            <person name="Yu Y."/>
            <person name="Lee S."/>
            <person name="de Baynast K."/>
            <person name="Wissotski M."/>
            <person name="Liu L."/>
            <person name="Talag J."/>
            <person name="Goicoechea J."/>
            <person name="Angelova A."/>
            <person name="Jetty R."/>
            <person name="Kudrna D."/>
            <person name="Golser W."/>
            <person name="Rivera L."/>
            <person name="Zhang J."/>
            <person name="Wing R."/>
        </authorList>
    </citation>
    <scope>NUCLEOTIDE SEQUENCE</scope>
</reference>
<dbReference type="HOGENOM" id="CLU_1951896_0_0_1"/>
<dbReference type="Gene3D" id="1.10.8.10">
    <property type="entry name" value="DNA helicase RuvA subunit, C-terminal domain"/>
    <property type="match status" value="1"/>
</dbReference>
<dbReference type="STRING" id="77586.A0A0D9VGH6"/>
<feature type="region of interest" description="Disordered" evidence="1">
    <location>
        <begin position="56"/>
        <end position="86"/>
    </location>
</feature>
<protein>
    <recommendedName>
        <fullName evidence="4">UBA domain-containing protein</fullName>
    </recommendedName>
</protein>
<sequence>MAGTSEEAMNDLIARFMDVTKCDDRDAAAVRLASCNGSIEDAVGLYFAVAAATAEDDQPVVHPPIPPPARPSSTRLSPPTGPSTAIISVPCSAPPCHRPLRRCPSRWRQRPDLVWAAQRCDRSTGLSLR</sequence>
<dbReference type="AlphaFoldDB" id="A0A0D9VGH6"/>
<dbReference type="Proteomes" id="UP000032180">
    <property type="component" value="Chromosome 2"/>
</dbReference>
<evidence type="ECO:0008006" key="4">
    <source>
        <dbReference type="Google" id="ProtNLM"/>
    </source>
</evidence>
<reference evidence="2" key="3">
    <citation type="submission" date="2015-04" db="UniProtKB">
        <authorList>
            <consortium name="EnsemblPlants"/>
        </authorList>
    </citation>
    <scope>IDENTIFICATION</scope>
</reference>
<evidence type="ECO:0000313" key="2">
    <source>
        <dbReference type="EnsemblPlants" id="LPERR02G14820.1"/>
    </source>
</evidence>
<feature type="compositionally biased region" description="Polar residues" evidence="1">
    <location>
        <begin position="72"/>
        <end position="86"/>
    </location>
</feature>
<dbReference type="Pfam" id="PF14555">
    <property type="entry name" value="UBA_4"/>
    <property type="match status" value="1"/>
</dbReference>
<proteinExistence type="predicted"/>
<name>A0A0D9VGH6_9ORYZ</name>
<evidence type="ECO:0000313" key="3">
    <source>
        <dbReference type="Proteomes" id="UP000032180"/>
    </source>
</evidence>